<feature type="domain" description="Carboxylesterase type B" evidence="8">
    <location>
        <begin position="25"/>
        <end position="498"/>
    </location>
</feature>
<organism evidence="9 10">
    <name type="scientific">Habropoda laboriosa</name>
    <dbReference type="NCBI Taxonomy" id="597456"/>
    <lineage>
        <taxon>Eukaryota</taxon>
        <taxon>Metazoa</taxon>
        <taxon>Ecdysozoa</taxon>
        <taxon>Arthropoda</taxon>
        <taxon>Hexapoda</taxon>
        <taxon>Insecta</taxon>
        <taxon>Pterygota</taxon>
        <taxon>Neoptera</taxon>
        <taxon>Endopterygota</taxon>
        <taxon>Hymenoptera</taxon>
        <taxon>Apocrita</taxon>
        <taxon>Aculeata</taxon>
        <taxon>Apoidea</taxon>
        <taxon>Anthophila</taxon>
        <taxon>Apidae</taxon>
        <taxon>Habropoda</taxon>
    </lineage>
</organism>
<evidence type="ECO:0000256" key="5">
    <source>
        <dbReference type="ARBA" id="ARBA00023157"/>
    </source>
</evidence>
<dbReference type="SUPFAM" id="SSF53474">
    <property type="entry name" value="alpha/beta-Hydrolases"/>
    <property type="match status" value="1"/>
</dbReference>
<evidence type="ECO:0000256" key="4">
    <source>
        <dbReference type="ARBA" id="ARBA00022801"/>
    </source>
</evidence>
<dbReference type="STRING" id="597456.A0A0L7R9I3"/>
<gene>
    <name evidence="9" type="ORF">WH47_10486</name>
</gene>
<dbReference type="PROSITE" id="PS01173">
    <property type="entry name" value="LIPASE_GDXG_HIS"/>
    <property type="match status" value="1"/>
</dbReference>
<comment type="similarity">
    <text evidence="2">Belongs to the 'GDXG' lipolytic enzyme family.</text>
</comment>
<dbReference type="InterPro" id="IPR002168">
    <property type="entry name" value="Lipase_GDXG_HIS_AS"/>
</dbReference>
<evidence type="ECO:0000256" key="2">
    <source>
        <dbReference type="ARBA" id="ARBA00010515"/>
    </source>
</evidence>
<reference evidence="9 10" key="1">
    <citation type="submission" date="2015-07" db="EMBL/GenBank/DDBJ databases">
        <title>The genome of Habropoda laboriosa.</title>
        <authorList>
            <person name="Pan H."/>
            <person name="Kapheim K."/>
        </authorList>
    </citation>
    <scope>NUCLEOTIDE SEQUENCE [LARGE SCALE GENOMIC DNA]</scope>
    <source>
        <strain evidence="9">0110345459</strain>
    </source>
</reference>
<evidence type="ECO:0000256" key="7">
    <source>
        <dbReference type="RuleBase" id="RU361235"/>
    </source>
</evidence>
<name>A0A0L7R9I3_9HYME</name>
<dbReference type="Proteomes" id="UP000053825">
    <property type="component" value="Unassembled WGS sequence"/>
</dbReference>
<proteinExistence type="inferred from homology"/>
<keyword evidence="10" id="KW-1185">Reference proteome</keyword>
<keyword evidence="3" id="KW-0719">Serine esterase</keyword>
<dbReference type="OrthoDB" id="19653at2759"/>
<keyword evidence="5" id="KW-1015">Disulfide bond</keyword>
<dbReference type="GO" id="GO:0052689">
    <property type="term" value="F:carboxylic ester hydrolase activity"/>
    <property type="evidence" value="ECO:0007669"/>
    <property type="project" value="UniProtKB-KW"/>
</dbReference>
<dbReference type="Pfam" id="PF00135">
    <property type="entry name" value="COesterase"/>
    <property type="match status" value="1"/>
</dbReference>
<evidence type="ECO:0000313" key="9">
    <source>
        <dbReference type="EMBL" id="KOC67535.1"/>
    </source>
</evidence>
<dbReference type="InterPro" id="IPR050309">
    <property type="entry name" value="Type-B_Carboxylest/Lipase"/>
</dbReference>
<keyword evidence="6" id="KW-0325">Glycoprotein</keyword>
<dbReference type="EMBL" id="KQ414624">
    <property type="protein sequence ID" value="KOC67535.1"/>
    <property type="molecule type" value="Genomic_DNA"/>
</dbReference>
<keyword evidence="4 7" id="KW-0378">Hydrolase</keyword>
<dbReference type="InterPro" id="IPR029058">
    <property type="entry name" value="AB_hydrolase_fold"/>
</dbReference>
<dbReference type="AlphaFoldDB" id="A0A0L7R9I3"/>
<evidence type="ECO:0000313" key="10">
    <source>
        <dbReference type="Proteomes" id="UP000053825"/>
    </source>
</evidence>
<evidence type="ECO:0000256" key="1">
    <source>
        <dbReference type="ARBA" id="ARBA00005964"/>
    </source>
</evidence>
<protein>
    <recommendedName>
        <fullName evidence="7">Carboxylic ester hydrolase</fullName>
        <ecNumber evidence="7">3.1.1.-</ecNumber>
    </recommendedName>
</protein>
<accession>A0A0L7R9I3</accession>
<dbReference type="Gene3D" id="3.40.50.1820">
    <property type="entry name" value="alpha/beta hydrolase"/>
    <property type="match status" value="1"/>
</dbReference>
<dbReference type="InterPro" id="IPR002018">
    <property type="entry name" value="CarbesteraseB"/>
</dbReference>
<evidence type="ECO:0000256" key="6">
    <source>
        <dbReference type="ARBA" id="ARBA00023180"/>
    </source>
</evidence>
<dbReference type="InterPro" id="IPR019826">
    <property type="entry name" value="Carboxylesterase_B_AS"/>
</dbReference>
<comment type="similarity">
    <text evidence="1 7">Belongs to the type-B carboxylesterase/lipase family.</text>
</comment>
<evidence type="ECO:0000259" key="8">
    <source>
        <dbReference type="Pfam" id="PF00135"/>
    </source>
</evidence>
<dbReference type="PROSITE" id="PS00122">
    <property type="entry name" value="CARBOXYLESTERASE_B_1"/>
    <property type="match status" value="1"/>
</dbReference>
<dbReference type="EC" id="3.1.1.-" evidence="7"/>
<evidence type="ECO:0000256" key="3">
    <source>
        <dbReference type="ARBA" id="ARBA00022487"/>
    </source>
</evidence>
<sequence length="513" mass="57281">MQDRIYTPGALYVARASTGTKRNAPLMEVKPHDPQPPEPWTGIKDTTKIEGYICPQLRETPPIVVMGVEDCLYLNVYTKSLNQSKPVMFWIHGGAYLVGNSSFATYRPDYLLEQDVVVVTTNYRLGALGFLNLGHRAAPGNQGLKDLIASLKWVKEHIAIFGGDPDNVTLFGVSAGAALIHTLLFTPSAKGLFHKAILQSGVLTSPWSYNQSRPDRCFKLASLLGKNSTDPEEVVKFLRTLPVKNIIECQGFILPPEATVTYELPFGVNSDAVAENPVLPEPIDEYLEKGFDVPVIIGYTADEFIMFVKDNRERALNIYNQFLPRNVRNMGAMKKLEEAKSERLITKVKNWYLNGKAVCLENIAGYIRFTTDLHFGVPANLVLEKAVKVSSAPIYFYRYSYVGSEKAPTDLIIKRLIAGASHVDEVAYLFYLPLCKTENTQPPAVGTKDRATINRMTKLWSNFAKTGDPTSSKDEFVNVTWEPTTVDKLCYLEIGEELQFLPLPPHILSSTEF</sequence>
<dbReference type="PANTHER" id="PTHR11559">
    <property type="entry name" value="CARBOXYLESTERASE"/>
    <property type="match status" value="1"/>
</dbReference>